<organism evidence="1 2">
    <name type="scientific">Candidatus Borkfalkia avicola</name>
    <dbReference type="NCBI Taxonomy" id="2838503"/>
    <lineage>
        <taxon>Bacteria</taxon>
        <taxon>Bacillati</taxon>
        <taxon>Bacillota</taxon>
        <taxon>Clostridia</taxon>
        <taxon>Christensenellales</taxon>
        <taxon>Christensenellaceae</taxon>
        <taxon>Candidatus Borkfalkia</taxon>
    </lineage>
</organism>
<accession>A0A9D2II26</accession>
<comment type="caution">
    <text evidence="1">The sequence shown here is derived from an EMBL/GenBank/DDBJ whole genome shotgun (WGS) entry which is preliminary data.</text>
</comment>
<sequence>MPVTGITAKALARIGVTIYELRENDTEGMVDDPDVFDEKDRLFGVEKPEWNAFMQSDNGRDSL</sequence>
<protein>
    <submittedName>
        <fullName evidence="1">Uncharacterized protein</fullName>
    </submittedName>
</protein>
<dbReference type="EMBL" id="DXCF01000031">
    <property type="protein sequence ID" value="HIZ10044.1"/>
    <property type="molecule type" value="Genomic_DNA"/>
</dbReference>
<evidence type="ECO:0000313" key="2">
    <source>
        <dbReference type="Proteomes" id="UP000824025"/>
    </source>
</evidence>
<gene>
    <name evidence="1" type="ORF">H9726_06115</name>
</gene>
<dbReference type="AlphaFoldDB" id="A0A9D2II26"/>
<evidence type="ECO:0000313" key="1">
    <source>
        <dbReference type="EMBL" id="HIZ10044.1"/>
    </source>
</evidence>
<name>A0A9D2II26_9FIRM</name>
<dbReference type="Proteomes" id="UP000824025">
    <property type="component" value="Unassembled WGS sequence"/>
</dbReference>
<reference evidence="1" key="1">
    <citation type="journal article" date="2021" name="PeerJ">
        <title>Extensive microbial diversity within the chicken gut microbiome revealed by metagenomics and culture.</title>
        <authorList>
            <person name="Gilroy R."/>
            <person name="Ravi A."/>
            <person name="Getino M."/>
            <person name="Pursley I."/>
            <person name="Horton D.L."/>
            <person name="Alikhan N.F."/>
            <person name="Baker D."/>
            <person name="Gharbi K."/>
            <person name="Hall N."/>
            <person name="Watson M."/>
            <person name="Adriaenssens E.M."/>
            <person name="Foster-Nyarko E."/>
            <person name="Jarju S."/>
            <person name="Secka A."/>
            <person name="Antonio M."/>
            <person name="Oren A."/>
            <person name="Chaudhuri R.R."/>
            <person name="La Ragione R."/>
            <person name="Hildebrand F."/>
            <person name="Pallen M.J."/>
        </authorList>
    </citation>
    <scope>NUCLEOTIDE SEQUENCE</scope>
    <source>
        <strain evidence="1">CHK192-19661</strain>
    </source>
</reference>
<proteinExistence type="predicted"/>
<reference evidence="1" key="2">
    <citation type="submission" date="2021-04" db="EMBL/GenBank/DDBJ databases">
        <authorList>
            <person name="Gilroy R."/>
        </authorList>
    </citation>
    <scope>NUCLEOTIDE SEQUENCE</scope>
    <source>
        <strain evidence="1">CHK192-19661</strain>
    </source>
</reference>